<dbReference type="PANTHER" id="PTHR45228:SF8">
    <property type="entry name" value="TWO-COMPONENT RESPONSE REGULATOR-RELATED"/>
    <property type="match status" value="1"/>
</dbReference>
<dbReference type="InterPro" id="IPR052020">
    <property type="entry name" value="Cyclic_di-GMP/3'3'-cGAMP_PDE"/>
</dbReference>
<dbReference type="CDD" id="cd17569">
    <property type="entry name" value="REC_HupR-like"/>
    <property type="match status" value="1"/>
</dbReference>
<evidence type="ECO:0000256" key="1">
    <source>
        <dbReference type="PROSITE-ProRule" id="PRU00169"/>
    </source>
</evidence>
<dbReference type="InterPro" id="IPR001789">
    <property type="entry name" value="Sig_transdc_resp-reg_receiver"/>
</dbReference>
<gene>
    <name evidence="3" type="ORF">HNQ40_000758</name>
</gene>
<dbReference type="InterPro" id="IPR011006">
    <property type="entry name" value="CheY-like_superfamily"/>
</dbReference>
<evidence type="ECO:0000313" key="3">
    <source>
        <dbReference type="EMBL" id="MBB6428952.1"/>
    </source>
</evidence>
<keyword evidence="4" id="KW-1185">Reference proteome</keyword>
<dbReference type="Pfam" id="PF13487">
    <property type="entry name" value="HD_5"/>
    <property type="match status" value="1"/>
</dbReference>
<reference evidence="3 4" key="1">
    <citation type="submission" date="2020-08" db="EMBL/GenBank/DDBJ databases">
        <title>Genomic Encyclopedia of Type Strains, Phase IV (KMG-IV): sequencing the most valuable type-strain genomes for metagenomic binning, comparative biology and taxonomic classification.</title>
        <authorList>
            <person name="Goeker M."/>
        </authorList>
    </citation>
    <scope>NUCLEOTIDE SEQUENCE [LARGE SCALE GENOMIC DNA]</scope>
    <source>
        <strain evidence="3 4">DSM 103725</strain>
    </source>
</reference>
<comment type="caution">
    <text evidence="3">The sequence shown here is derived from an EMBL/GenBank/DDBJ whole genome shotgun (WGS) entry which is preliminary data.</text>
</comment>
<dbReference type="RefSeq" id="WP_184676538.1">
    <property type="nucleotide sequence ID" value="NZ_JACHGY010000001.1"/>
</dbReference>
<accession>A0A7X0H457</accession>
<proteinExistence type="predicted"/>
<name>A0A7X0H457_9BACT</name>
<dbReference type="Pfam" id="PF00072">
    <property type="entry name" value="Response_reg"/>
    <property type="match status" value="1"/>
</dbReference>
<feature type="domain" description="Response regulatory" evidence="2">
    <location>
        <begin position="3"/>
        <end position="118"/>
    </location>
</feature>
<dbReference type="PANTHER" id="PTHR45228">
    <property type="entry name" value="CYCLIC DI-GMP PHOSPHODIESTERASE TM_0186-RELATED"/>
    <property type="match status" value="1"/>
</dbReference>
<organism evidence="3 4">
    <name type="scientific">Algisphaera agarilytica</name>
    <dbReference type="NCBI Taxonomy" id="1385975"/>
    <lineage>
        <taxon>Bacteria</taxon>
        <taxon>Pseudomonadati</taxon>
        <taxon>Planctomycetota</taxon>
        <taxon>Phycisphaerae</taxon>
        <taxon>Phycisphaerales</taxon>
        <taxon>Phycisphaeraceae</taxon>
        <taxon>Algisphaera</taxon>
    </lineage>
</organism>
<evidence type="ECO:0000259" key="2">
    <source>
        <dbReference type="PROSITE" id="PS50110"/>
    </source>
</evidence>
<dbReference type="GO" id="GO:0000160">
    <property type="term" value="P:phosphorelay signal transduction system"/>
    <property type="evidence" value="ECO:0007669"/>
    <property type="project" value="InterPro"/>
</dbReference>
<dbReference type="Gene3D" id="1.10.3210.10">
    <property type="entry name" value="Hypothetical protein af1432"/>
    <property type="match status" value="1"/>
</dbReference>
<keyword evidence="1" id="KW-0597">Phosphoprotein</keyword>
<dbReference type="SMART" id="SM00448">
    <property type="entry name" value="REC"/>
    <property type="match status" value="1"/>
</dbReference>
<feature type="modified residue" description="4-aspartylphosphate" evidence="1">
    <location>
        <position position="52"/>
    </location>
</feature>
<dbReference type="PROSITE" id="PS50110">
    <property type="entry name" value="RESPONSE_REGULATORY"/>
    <property type="match status" value="1"/>
</dbReference>
<protein>
    <submittedName>
        <fullName evidence="3">Response regulator RpfG family c-di-GMP phosphodiesterase</fullName>
    </submittedName>
</protein>
<dbReference type="SUPFAM" id="SSF52172">
    <property type="entry name" value="CheY-like"/>
    <property type="match status" value="1"/>
</dbReference>
<evidence type="ECO:0000313" key="4">
    <source>
        <dbReference type="Proteomes" id="UP000541810"/>
    </source>
</evidence>
<dbReference type="EMBL" id="JACHGY010000001">
    <property type="protein sequence ID" value="MBB6428952.1"/>
    <property type="molecule type" value="Genomic_DNA"/>
</dbReference>
<dbReference type="AlphaFoldDB" id="A0A7X0H457"/>
<dbReference type="Gene3D" id="3.40.50.2300">
    <property type="match status" value="1"/>
</dbReference>
<sequence>MTRILFVDDEINVLNGFRRTLGTKYNCIFAQGAAEALSELCQTPEVGVVVTDMRMPGMDGITFINQARKITPHTVFIMLTGNADVETATDAVNRGEIFRFLAKPCPPDVLQPAIDAAMHRYLLTSAEQTLLRKTLTGSVRLLTEMLWLAKPELAEHNGRVRRTVRQLVQQMELHDPWAHEVAALLSQIGRFTLPDHLTNASASSLENEADLQLLNSHPARAAQMLRHIPRLELPGKIIEHEFDATEPGGKPAEAIDEQIPLWGACVLRVALAFDAIYSENPNEIEARQAVYDQLHDACPLTTKALIEMPTTECEDSPAQLRVLNTDQLQPGMFSAAPITLCDGRVLLGRGRELTQPLILQLQVHVEHGLLAEPLDILVPEAANDDDGDGDDDQAQAA</sequence>
<dbReference type="Proteomes" id="UP000541810">
    <property type="component" value="Unassembled WGS sequence"/>
</dbReference>